<accession>U2Z0P3</accession>
<comment type="caution">
    <text evidence="1">The sequence shown here is derived from an EMBL/GenBank/DDBJ whole genome shotgun (WGS) entry which is preliminary data.</text>
</comment>
<reference evidence="1" key="1">
    <citation type="journal article" date="2013" name="Genome Announc.">
        <title>Draft Genome Sequence of Loktanella cinnabarina LL-001T, Isolated from Deep-Sea Floor Sediment.</title>
        <authorList>
            <person name="Nishi S."/>
            <person name="Tsubouchi T."/>
            <person name="Takaki Y."/>
            <person name="Koyanagi R."/>
            <person name="Satoh N."/>
            <person name="Maruyama T."/>
            <person name="Hatada Y."/>
        </authorList>
    </citation>
    <scope>NUCLEOTIDE SEQUENCE [LARGE SCALE GENOMIC DNA]</scope>
    <source>
        <strain evidence="1">LL-001</strain>
    </source>
</reference>
<keyword evidence="2" id="KW-1185">Reference proteome</keyword>
<dbReference type="STRING" id="1337093.MBELCI_0977"/>
<dbReference type="EMBL" id="BATB01000008">
    <property type="protein sequence ID" value="GAD54925.1"/>
    <property type="molecule type" value="Genomic_DNA"/>
</dbReference>
<name>U2Z0P3_9RHOB</name>
<evidence type="ECO:0000313" key="1">
    <source>
        <dbReference type="EMBL" id="GAD54925.1"/>
    </source>
</evidence>
<dbReference type="eggNOG" id="COG3540">
    <property type="taxonomic scope" value="Bacteria"/>
</dbReference>
<proteinExistence type="predicted"/>
<dbReference type="Proteomes" id="UP000016566">
    <property type="component" value="Unassembled WGS sequence"/>
</dbReference>
<protein>
    <submittedName>
        <fullName evidence="1">No significant database matches</fullName>
    </submittedName>
</protein>
<evidence type="ECO:0000313" key="2">
    <source>
        <dbReference type="Proteomes" id="UP000016566"/>
    </source>
</evidence>
<dbReference type="RefSeq" id="WP_021693033.1">
    <property type="nucleotide sequence ID" value="NZ_BATB01000008.1"/>
</dbReference>
<sequence>MDRDPAERDAMWERMRTEHEDRPFAALLQGGDQIYADEVTQGHPLSDGWPEDIPQAPPRRISPNWPRICARAS</sequence>
<dbReference type="AlphaFoldDB" id="U2Z0P3"/>
<gene>
    <name evidence="1" type="ORF">MBELCI_0977</name>
</gene>
<organism evidence="1 2">
    <name type="scientific">Limimaricola cinnabarinus LL-001</name>
    <dbReference type="NCBI Taxonomy" id="1337093"/>
    <lineage>
        <taxon>Bacteria</taxon>
        <taxon>Pseudomonadati</taxon>
        <taxon>Pseudomonadota</taxon>
        <taxon>Alphaproteobacteria</taxon>
        <taxon>Rhodobacterales</taxon>
        <taxon>Paracoccaceae</taxon>
        <taxon>Limimaricola</taxon>
    </lineage>
</organism>